<dbReference type="Proteomes" id="UP000541770">
    <property type="component" value="Unassembled WGS sequence"/>
</dbReference>
<dbReference type="RefSeq" id="WP_182325162.1">
    <property type="nucleotide sequence ID" value="NZ_JACGDE010000030.1"/>
</dbReference>
<proteinExistence type="predicted"/>
<dbReference type="EMBL" id="JACGDE010000030">
    <property type="protein sequence ID" value="MBA6068399.1"/>
    <property type="molecule type" value="Genomic_DNA"/>
</dbReference>
<gene>
    <name evidence="1" type="ORF">H4C75_27045</name>
</gene>
<sequence length="142" mass="15823">MNQRYIGTKIILALAMTRLAYNEYRGWDLPADENGADEGYLVEYQDGGKPNHPGHAGYISWSPKEQFDAAYLPIGNTEGLAPHQIRVVAEKAQVDDKIGKLSAFFDTDVFKGLPDKESELLTAQLGAMREYSDLLAERIALF</sequence>
<evidence type="ECO:0000313" key="2">
    <source>
        <dbReference type="Proteomes" id="UP000541770"/>
    </source>
</evidence>
<organism evidence="1 2">
    <name type="scientific">Pseudomonas mosselii</name>
    <dbReference type="NCBI Taxonomy" id="78327"/>
    <lineage>
        <taxon>Bacteria</taxon>
        <taxon>Pseudomonadati</taxon>
        <taxon>Pseudomonadota</taxon>
        <taxon>Gammaproteobacteria</taxon>
        <taxon>Pseudomonadales</taxon>
        <taxon>Pseudomonadaceae</taxon>
        <taxon>Pseudomonas</taxon>
    </lineage>
</organism>
<evidence type="ECO:0000313" key="1">
    <source>
        <dbReference type="EMBL" id="MBA6068399.1"/>
    </source>
</evidence>
<reference evidence="1 2" key="1">
    <citation type="submission" date="2020-07" db="EMBL/GenBank/DDBJ databases">
        <title>Diversity of carbapenemase encoding genes among Pseudomonas putida group clinical isolates in a tertiary Brazilian hospital.</title>
        <authorList>
            <person name="Alberto-Lei F."/>
            <person name="Nodari C.S."/>
            <person name="Streling A.P."/>
            <person name="Paulino J.T."/>
            <person name="Bessa-Neto F.O."/>
            <person name="Cayo R."/>
            <person name="Gales A.C."/>
        </authorList>
    </citation>
    <scope>NUCLEOTIDE SEQUENCE [LARGE SCALE GENOMIC DNA]</scope>
    <source>
        <strain evidence="1 2">14802</strain>
    </source>
</reference>
<accession>A0A7W2K044</accession>
<protein>
    <submittedName>
        <fullName evidence="1">Uncharacterized protein</fullName>
    </submittedName>
</protein>
<comment type="caution">
    <text evidence="1">The sequence shown here is derived from an EMBL/GenBank/DDBJ whole genome shotgun (WGS) entry which is preliminary data.</text>
</comment>
<dbReference type="Pfam" id="PF21825">
    <property type="entry name" value="crAss001_48"/>
    <property type="match status" value="1"/>
</dbReference>
<dbReference type="InterPro" id="IPR054052">
    <property type="entry name" value="Y16Q-like"/>
</dbReference>
<dbReference type="AlphaFoldDB" id="A0A7W2K044"/>
<name>A0A7W2K044_9PSED</name>